<dbReference type="PRINTS" id="PR00219">
    <property type="entry name" value="SYNAPTOBREVN"/>
</dbReference>
<dbReference type="InterPro" id="IPR001388">
    <property type="entry name" value="Synaptobrevin-like"/>
</dbReference>
<dbReference type="InterPro" id="IPR016444">
    <property type="entry name" value="Synaptobrevin/VAMP"/>
</dbReference>
<evidence type="ECO:0000256" key="3">
    <source>
        <dbReference type="SAM" id="Phobius"/>
    </source>
</evidence>
<dbReference type="SUPFAM" id="SSF58038">
    <property type="entry name" value="SNARE fusion complex"/>
    <property type="match status" value="1"/>
</dbReference>
<dbReference type="PROSITE" id="PS50892">
    <property type="entry name" value="V_SNARE"/>
    <property type="match status" value="1"/>
</dbReference>
<dbReference type="Proteomes" id="UP001328107">
    <property type="component" value="Unassembled WGS sequence"/>
</dbReference>
<keyword evidence="1 2" id="KW-0175">Coiled coil</keyword>
<reference evidence="6" key="1">
    <citation type="submission" date="2022-10" db="EMBL/GenBank/DDBJ databases">
        <title>Genome assembly of Pristionchus species.</title>
        <authorList>
            <person name="Yoshida K."/>
            <person name="Sommer R.J."/>
        </authorList>
    </citation>
    <scope>NUCLEOTIDE SEQUENCE [LARGE SCALE GENOMIC DNA]</scope>
    <source>
        <strain evidence="6">RS5460</strain>
    </source>
</reference>
<dbReference type="EMBL" id="BTRK01000003">
    <property type="protein sequence ID" value="GMR41689.1"/>
    <property type="molecule type" value="Genomic_DNA"/>
</dbReference>
<dbReference type="Gene3D" id="1.20.5.110">
    <property type="match status" value="1"/>
</dbReference>
<evidence type="ECO:0000313" key="6">
    <source>
        <dbReference type="Proteomes" id="UP001328107"/>
    </source>
</evidence>
<evidence type="ECO:0000256" key="1">
    <source>
        <dbReference type="PROSITE-ProRule" id="PRU00290"/>
    </source>
</evidence>
<dbReference type="Pfam" id="PF00957">
    <property type="entry name" value="Synaptobrevin"/>
    <property type="match status" value="1"/>
</dbReference>
<feature type="non-terminal residue" evidence="5">
    <location>
        <position position="1"/>
    </location>
</feature>
<dbReference type="GO" id="GO:0016192">
    <property type="term" value="P:vesicle-mediated transport"/>
    <property type="evidence" value="ECO:0007669"/>
    <property type="project" value="InterPro"/>
</dbReference>
<feature type="domain" description="V-SNARE coiled-coil homology" evidence="4">
    <location>
        <begin position="21"/>
        <end position="81"/>
    </location>
</feature>
<comment type="caution">
    <text evidence="5">The sequence shown here is derived from an EMBL/GenBank/DDBJ whole genome shotgun (WGS) entry which is preliminary data.</text>
</comment>
<dbReference type="InterPro" id="IPR042855">
    <property type="entry name" value="V_SNARE_CC"/>
</dbReference>
<protein>
    <recommendedName>
        <fullName evidence="4">V-SNARE coiled-coil homology domain-containing protein</fullName>
    </recommendedName>
</protein>
<dbReference type="AlphaFoldDB" id="A0AAN5CFT7"/>
<organism evidence="5 6">
    <name type="scientific">Pristionchus mayeri</name>
    <dbReference type="NCBI Taxonomy" id="1317129"/>
    <lineage>
        <taxon>Eukaryota</taxon>
        <taxon>Metazoa</taxon>
        <taxon>Ecdysozoa</taxon>
        <taxon>Nematoda</taxon>
        <taxon>Chromadorea</taxon>
        <taxon>Rhabditida</taxon>
        <taxon>Rhabditina</taxon>
        <taxon>Diplogasteromorpha</taxon>
        <taxon>Diplogasteroidea</taxon>
        <taxon>Neodiplogasteridae</taxon>
        <taxon>Pristionchus</taxon>
    </lineage>
</organism>
<accession>A0AAN5CFT7</accession>
<name>A0AAN5CFT7_9BILA</name>
<dbReference type="PANTHER" id="PTHR45701">
    <property type="entry name" value="SYNAPTOBREVIN FAMILY MEMBER"/>
    <property type="match status" value="1"/>
</dbReference>
<keyword evidence="6" id="KW-1185">Reference proteome</keyword>
<feature type="transmembrane region" description="Helical" evidence="3">
    <location>
        <begin position="85"/>
        <end position="107"/>
    </location>
</feature>
<evidence type="ECO:0000259" key="4">
    <source>
        <dbReference type="PROSITE" id="PS50892"/>
    </source>
</evidence>
<dbReference type="GO" id="GO:0016020">
    <property type="term" value="C:membrane"/>
    <property type="evidence" value="ECO:0007669"/>
    <property type="project" value="InterPro"/>
</dbReference>
<keyword evidence="3" id="KW-0472">Membrane</keyword>
<keyword evidence="3" id="KW-0812">Transmembrane</keyword>
<feature type="coiled-coil region" evidence="2">
    <location>
        <begin position="26"/>
        <end position="63"/>
    </location>
</feature>
<proteinExistence type="predicted"/>
<keyword evidence="3" id="KW-1133">Transmembrane helix</keyword>
<evidence type="ECO:0000313" key="5">
    <source>
        <dbReference type="EMBL" id="GMR41689.1"/>
    </source>
</evidence>
<gene>
    <name evidence="5" type="ORF">PMAYCL1PPCAC_11884</name>
</gene>
<sequence length="114" mass="13479">NHLGLPITKLSSSSTREIDNHIMKTQQELDQVMRIMRSNLEKLAERGEKLDELTLRADALQESTNQFGKTTHTIVRKYRRRPCFFYFYIILSIFTLLVTIYYIYIFLSSKRNVG</sequence>
<evidence type="ECO:0000256" key="2">
    <source>
        <dbReference type="SAM" id="Coils"/>
    </source>
</evidence>